<feature type="transmembrane region" description="Helical" evidence="2">
    <location>
        <begin position="111"/>
        <end position="129"/>
    </location>
</feature>
<feature type="non-terminal residue" evidence="3">
    <location>
        <position position="1"/>
    </location>
</feature>
<evidence type="ECO:0000256" key="1">
    <source>
        <dbReference type="SAM" id="MobiDB-lite"/>
    </source>
</evidence>
<gene>
    <name evidence="3" type="ORF">JFN87_32915</name>
</gene>
<protein>
    <submittedName>
        <fullName evidence="3">Zinc ribbon domain-containing protein</fullName>
    </submittedName>
</protein>
<organism evidence="3 4">
    <name type="scientific">Streptomyces montanisoli</name>
    <dbReference type="NCBI Taxonomy" id="2798581"/>
    <lineage>
        <taxon>Bacteria</taxon>
        <taxon>Bacillati</taxon>
        <taxon>Actinomycetota</taxon>
        <taxon>Actinomycetes</taxon>
        <taxon>Kitasatosporales</taxon>
        <taxon>Streptomycetaceae</taxon>
        <taxon>Streptomyces</taxon>
    </lineage>
</organism>
<accession>A0A940MLA7</accession>
<dbReference type="InterPro" id="IPR008979">
    <property type="entry name" value="Galactose-bd-like_sf"/>
</dbReference>
<reference evidence="3" key="1">
    <citation type="submission" date="2021-03" db="EMBL/GenBank/DDBJ databases">
        <title>Whole genome sequence of Streptomyces bomunensis MMS17-BM035.</title>
        <authorList>
            <person name="Lee J.H."/>
        </authorList>
    </citation>
    <scope>NUCLEOTIDE SEQUENCE</scope>
    <source>
        <strain evidence="3">MMS17-BM035</strain>
    </source>
</reference>
<dbReference type="SUPFAM" id="SSF49785">
    <property type="entry name" value="Galactose-binding domain-like"/>
    <property type="match status" value="1"/>
</dbReference>
<keyword evidence="4" id="KW-1185">Reference proteome</keyword>
<evidence type="ECO:0000256" key="2">
    <source>
        <dbReference type="SAM" id="Phobius"/>
    </source>
</evidence>
<proteinExistence type="predicted"/>
<dbReference type="NCBIfam" id="NF047619">
    <property type="entry name" value="NADase_discoid"/>
    <property type="match status" value="1"/>
</dbReference>
<keyword evidence="2" id="KW-0812">Transmembrane</keyword>
<dbReference type="EMBL" id="JAGIQL010000332">
    <property type="protein sequence ID" value="MBP0462206.1"/>
    <property type="molecule type" value="Genomic_DNA"/>
</dbReference>
<keyword evidence="2" id="KW-0472">Membrane</keyword>
<dbReference type="InterPro" id="IPR057561">
    <property type="entry name" value="NADase_transloc"/>
</dbReference>
<keyword evidence="2" id="KW-1133">Transmembrane helix</keyword>
<evidence type="ECO:0000313" key="3">
    <source>
        <dbReference type="EMBL" id="MBP0462206.1"/>
    </source>
</evidence>
<evidence type="ECO:0000313" key="4">
    <source>
        <dbReference type="Proteomes" id="UP000670475"/>
    </source>
</evidence>
<dbReference type="Gene3D" id="2.60.120.260">
    <property type="entry name" value="Galactose-binding domain-like"/>
    <property type="match status" value="1"/>
</dbReference>
<dbReference type="RefSeq" id="WP_209346152.1">
    <property type="nucleotide sequence ID" value="NZ_JAGIQL010000332.1"/>
</dbReference>
<sequence length="293" mass="32447">PRALLVPVDEPQARPEREQPVAPVLPGRPEPVRPGVRAPGEQQIQGGIPCPWCGTTNRPDRHFCTRCAMRMSESPDGGARAPWWRRLFDRDNREQPWAGERPRLRWQFGRIVKYVVWAAVLGLAVWGVTNIGTGVSAVRDHFANRASIAPDTFKASHSYSHHSPKLAFDKYSNTWWGPGYAESGQGEWIEAHFQQPVNLLDVGITSGESAHADSLSKSARPHRMQALVTTDDGKTHTMDLILDQTSGFQSRAFRYHNVTSVRFTLGTAYGTGPKKQVAIAEIEFFGPSQGGSA</sequence>
<feature type="region of interest" description="Disordered" evidence="1">
    <location>
        <begin position="1"/>
        <end position="43"/>
    </location>
</feature>
<comment type="caution">
    <text evidence="3">The sequence shown here is derived from an EMBL/GenBank/DDBJ whole genome shotgun (WGS) entry which is preliminary data.</text>
</comment>
<name>A0A940MLA7_9ACTN</name>
<dbReference type="Proteomes" id="UP000670475">
    <property type="component" value="Unassembled WGS sequence"/>
</dbReference>
<dbReference type="AlphaFoldDB" id="A0A940MLA7"/>